<evidence type="ECO:0000313" key="4">
    <source>
        <dbReference type="Proteomes" id="UP000264062"/>
    </source>
</evidence>
<dbReference type="Proteomes" id="UP000264062">
    <property type="component" value="Unassembled WGS sequence"/>
</dbReference>
<proteinExistence type="predicted"/>
<comment type="caution">
    <text evidence="3">The sequence shown here is derived from an EMBL/GenBank/DDBJ whole genome shotgun (WGS) entry which is preliminary data.</text>
</comment>
<dbReference type="EMBL" id="DMZY01000167">
    <property type="protein sequence ID" value="HAV92635.1"/>
    <property type="molecule type" value="Genomic_DNA"/>
</dbReference>
<name>A0A350HAR9_UNCW3</name>
<organism evidence="3 4">
    <name type="scientific">candidate division WOR-3 bacterium</name>
    <dbReference type="NCBI Taxonomy" id="2052148"/>
    <lineage>
        <taxon>Bacteria</taxon>
        <taxon>Bacteria division WOR-3</taxon>
    </lineage>
</organism>
<reference evidence="3 4" key="1">
    <citation type="journal article" date="2018" name="Nat. Biotechnol.">
        <title>A standardized bacterial taxonomy based on genome phylogeny substantially revises the tree of life.</title>
        <authorList>
            <person name="Parks D.H."/>
            <person name="Chuvochina M."/>
            <person name="Waite D.W."/>
            <person name="Rinke C."/>
            <person name="Skarshewski A."/>
            <person name="Chaumeil P.A."/>
            <person name="Hugenholtz P."/>
        </authorList>
    </citation>
    <scope>NUCLEOTIDE SEQUENCE [LARGE SCALE GENOMIC DNA]</scope>
    <source>
        <strain evidence="3">UBA9956</strain>
    </source>
</reference>
<evidence type="ECO:0000256" key="2">
    <source>
        <dbReference type="SAM" id="SignalP"/>
    </source>
</evidence>
<feature type="chain" id="PRO_5017054944" description="Periplasmic heavy metal sensor" evidence="2">
    <location>
        <begin position="25"/>
        <end position="172"/>
    </location>
</feature>
<protein>
    <recommendedName>
        <fullName evidence="5">Periplasmic heavy metal sensor</fullName>
    </recommendedName>
</protein>
<feature type="region of interest" description="Disordered" evidence="1">
    <location>
        <begin position="141"/>
        <end position="162"/>
    </location>
</feature>
<gene>
    <name evidence="3" type="ORF">DCW38_05580</name>
</gene>
<evidence type="ECO:0000256" key="1">
    <source>
        <dbReference type="SAM" id="MobiDB-lite"/>
    </source>
</evidence>
<dbReference type="Gene3D" id="1.20.120.1490">
    <property type="match status" value="1"/>
</dbReference>
<accession>A0A350HAR9</accession>
<evidence type="ECO:0008006" key="5">
    <source>
        <dbReference type="Google" id="ProtNLM"/>
    </source>
</evidence>
<sequence length="172" mass="19543">MKRFLTTATLLSIIFGLLLMPVSAQDQNGKMQCMEKEMMNHPDCQMGVMNIPGLTDDQIMQIEKLHIAHQKKMVELKSKHELKMIELQEVMLVNPDEKKALSIIEEAGKIDIDIQKSKISNHFAVRKVLTKDQQKFFDLKNGGMSMKKDKGMNNGNCQNKDMGKENCGNCSK</sequence>
<dbReference type="AlphaFoldDB" id="A0A350HAR9"/>
<feature type="signal peptide" evidence="2">
    <location>
        <begin position="1"/>
        <end position="24"/>
    </location>
</feature>
<keyword evidence="2" id="KW-0732">Signal</keyword>
<evidence type="ECO:0000313" key="3">
    <source>
        <dbReference type="EMBL" id="HAV92635.1"/>
    </source>
</evidence>